<comment type="caution">
    <text evidence="2">The sequence shown here is derived from an EMBL/GenBank/DDBJ whole genome shotgun (WGS) entry which is preliminary data.</text>
</comment>
<dbReference type="RefSeq" id="XP_067821391.1">
    <property type="nucleotide sequence ID" value="XM_067967031.1"/>
</dbReference>
<sequence>MTATPDGKEKRVTTGVEQDVPSCVQSISRVCRSLNPRRASLLFSEGGSSAIEYGTSANQSERLSGNGPS</sequence>
<dbReference type="KEGG" id="blac:94352702"/>
<dbReference type="AlphaFoldDB" id="A0A976NXW8"/>
<feature type="region of interest" description="Disordered" evidence="1">
    <location>
        <begin position="46"/>
        <end position="69"/>
    </location>
</feature>
<feature type="compositionally biased region" description="Polar residues" evidence="1">
    <location>
        <begin position="55"/>
        <end position="69"/>
    </location>
</feature>
<reference evidence="2 3" key="1">
    <citation type="journal article" date="2021" name="Genome Biol.">
        <title>AFLAP: assembly-free linkage analysis pipeline using k-mers from genome sequencing data.</title>
        <authorList>
            <person name="Fletcher K."/>
            <person name="Zhang L."/>
            <person name="Gil J."/>
            <person name="Han R."/>
            <person name="Cavanaugh K."/>
            <person name="Michelmore R."/>
        </authorList>
    </citation>
    <scope>NUCLEOTIDE SEQUENCE [LARGE SCALE GENOMIC DNA]</scope>
    <source>
        <strain evidence="2 3">SF5</strain>
    </source>
</reference>
<evidence type="ECO:0000313" key="3">
    <source>
        <dbReference type="Proteomes" id="UP000294530"/>
    </source>
</evidence>
<evidence type="ECO:0000256" key="1">
    <source>
        <dbReference type="SAM" id="MobiDB-lite"/>
    </source>
</evidence>
<keyword evidence="3" id="KW-1185">Reference proteome</keyword>
<accession>A0A976NXW8</accession>
<proteinExistence type="predicted"/>
<gene>
    <name evidence="2" type="ORF">CCR75_008984</name>
</gene>
<dbReference type="GeneID" id="94352702"/>
<protein>
    <submittedName>
        <fullName evidence="2">Uncharacterized protein</fullName>
    </submittedName>
</protein>
<name>A0A976NXW8_BRELC</name>
<evidence type="ECO:0000313" key="2">
    <source>
        <dbReference type="EMBL" id="TDH71892.1"/>
    </source>
</evidence>
<organism evidence="2 3">
    <name type="scientific">Bremia lactucae</name>
    <name type="common">Lettuce downy mildew</name>
    <dbReference type="NCBI Taxonomy" id="4779"/>
    <lineage>
        <taxon>Eukaryota</taxon>
        <taxon>Sar</taxon>
        <taxon>Stramenopiles</taxon>
        <taxon>Oomycota</taxon>
        <taxon>Peronosporomycetes</taxon>
        <taxon>Peronosporales</taxon>
        <taxon>Peronosporaceae</taxon>
        <taxon>Bremia</taxon>
    </lineage>
</organism>
<dbReference type="Proteomes" id="UP000294530">
    <property type="component" value="Unassembled WGS sequence"/>
</dbReference>
<dbReference type="EMBL" id="SHOA02000003">
    <property type="protein sequence ID" value="TDH71892.1"/>
    <property type="molecule type" value="Genomic_DNA"/>
</dbReference>